<protein>
    <submittedName>
        <fullName evidence="2">Uncharacterized protein</fullName>
    </submittedName>
</protein>
<organism evidence="2 3">
    <name type="scientific">Desulfuromonas soudanensis</name>
    <dbReference type="NCBI Taxonomy" id="1603606"/>
    <lineage>
        <taxon>Bacteria</taxon>
        <taxon>Pseudomonadati</taxon>
        <taxon>Thermodesulfobacteriota</taxon>
        <taxon>Desulfuromonadia</taxon>
        <taxon>Desulfuromonadales</taxon>
        <taxon>Desulfuromonadaceae</taxon>
        <taxon>Desulfuromonas</taxon>
    </lineage>
</organism>
<keyword evidence="1" id="KW-0472">Membrane</keyword>
<dbReference type="KEGG" id="des:DSOUD_3365"/>
<dbReference type="AlphaFoldDB" id="A0A0M4D444"/>
<feature type="transmembrane region" description="Helical" evidence="1">
    <location>
        <begin position="136"/>
        <end position="158"/>
    </location>
</feature>
<evidence type="ECO:0000256" key="1">
    <source>
        <dbReference type="SAM" id="Phobius"/>
    </source>
</evidence>
<keyword evidence="1" id="KW-1133">Transmembrane helix</keyword>
<keyword evidence="1" id="KW-0812">Transmembrane</keyword>
<sequence length="341" mass="38051">MILHPGILALICGTATVFLMLLYAGILAVKILRRWDFASSSEEQLVLERKTYLASTIVNYALGFEIFSLFLFIYTVDEIHPLFVGAMCATGVLNANPLGWYVLAVKIAIFFAAALWVALNFIDSQAEDVPLTRRKFAWLLLLAPLVGVELYLQIVYFLGLHPEVITSCCGSLFSSSDGGLAADMTALPVKPMMGFFYASGFLFLGSSWLCFRKKSPFFRTLFSLLAVIFFLISLASIVSFISLYIYELPTHHCPFDIFQKNYRFVGYPLYLGLFGGTLFGVLPGVFQPLKKVSTLASDIDRVEKKWIVLAVCFILLFMALASWPILFGPFELAGYPDFIQG</sequence>
<feature type="transmembrane region" description="Helical" evidence="1">
    <location>
        <begin position="266"/>
        <end position="286"/>
    </location>
</feature>
<feature type="transmembrane region" description="Helical" evidence="1">
    <location>
        <begin position="223"/>
        <end position="246"/>
    </location>
</feature>
<evidence type="ECO:0000313" key="3">
    <source>
        <dbReference type="Proteomes" id="UP000057158"/>
    </source>
</evidence>
<feature type="transmembrane region" description="Helical" evidence="1">
    <location>
        <begin position="306"/>
        <end position="326"/>
    </location>
</feature>
<dbReference type="STRING" id="1603606.DSOUD_3365"/>
<feature type="transmembrane region" description="Helical" evidence="1">
    <location>
        <begin position="194"/>
        <end position="211"/>
    </location>
</feature>
<accession>A0A0M4D444</accession>
<dbReference type="RefSeq" id="WP_053552035.1">
    <property type="nucleotide sequence ID" value="NZ_CP010802.1"/>
</dbReference>
<dbReference type="Proteomes" id="UP000057158">
    <property type="component" value="Chromosome"/>
</dbReference>
<feature type="transmembrane region" description="Helical" evidence="1">
    <location>
        <begin position="100"/>
        <end position="124"/>
    </location>
</feature>
<name>A0A0M4D444_9BACT</name>
<reference evidence="2 3" key="1">
    <citation type="submission" date="2015-07" db="EMBL/GenBank/DDBJ databases">
        <title>Isolation and Genomic Characterization of a Novel Halophilic Metal-Reducing Deltaproteobacterium from the Deep Subsurface.</title>
        <authorList>
            <person name="Badalamenti J.P."/>
            <person name="Summers Z.M."/>
            <person name="Gralnick J.A."/>
            <person name="Bond D.R."/>
        </authorList>
    </citation>
    <scope>NUCLEOTIDE SEQUENCE [LARGE SCALE GENOMIC DNA]</scope>
    <source>
        <strain evidence="2 3">WTL</strain>
    </source>
</reference>
<dbReference type="PATRIC" id="fig|1603606.3.peg.3623"/>
<evidence type="ECO:0000313" key="2">
    <source>
        <dbReference type="EMBL" id="ALC18084.1"/>
    </source>
</evidence>
<dbReference type="EMBL" id="CP010802">
    <property type="protein sequence ID" value="ALC18084.1"/>
    <property type="molecule type" value="Genomic_DNA"/>
</dbReference>
<keyword evidence="3" id="KW-1185">Reference proteome</keyword>
<feature type="transmembrane region" description="Helical" evidence="1">
    <location>
        <begin position="6"/>
        <end position="32"/>
    </location>
</feature>
<gene>
    <name evidence="2" type="ORF">DSOUD_3365</name>
</gene>
<feature type="transmembrane region" description="Helical" evidence="1">
    <location>
        <begin position="52"/>
        <end position="74"/>
    </location>
</feature>
<proteinExistence type="predicted"/>
<dbReference type="OrthoDB" id="9788139at2"/>